<sequence length="131" mass="15360">MYKTDNKSYRAVYLFDVSESLRDLDDIIATNFQMPDDRMRGQIIILGIVQAMKQWGLPGLKINPSTYIQGEEWFHWETLGESIMDLLNDMALYFRTRHGQTLYRYCSSIPTLEIDDIILDEGNIFFCFEAI</sequence>
<evidence type="ECO:0000313" key="1">
    <source>
        <dbReference type="EMBL" id="CAD5236063.1"/>
    </source>
</evidence>
<accession>A0A7R8MK22</accession>
<organism evidence="1 2">
    <name type="scientific">Klebsiella phage vB_KvM-Eowyn</name>
    <dbReference type="NCBI Taxonomy" id="2762819"/>
    <lineage>
        <taxon>Viruses</taxon>
        <taxon>Duplodnaviria</taxon>
        <taxon>Heunggongvirae</taxon>
        <taxon>Uroviricota</taxon>
        <taxon>Caudoviricetes</taxon>
        <taxon>Chimalliviridae</taxon>
        <taxon>Eowynvirus</taxon>
        <taxon>Eowynvirus eowyn</taxon>
    </lineage>
</organism>
<keyword evidence="2" id="KW-1185">Reference proteome</keyword>
<reference evidence="1 2" key="1">
    <citation type="submission" date="2020-09" db="EMBL/GenBank/DDBJ databases">
        <authorList>
            <person name="Jameson E."/>
        </authorList>
    </citation>
    <scope>NUCLEOTIDE SEQUENCE [LARGE SCALE GENOMIC DNA]</scope>
</reference>
<dbReference type="EMBL" id="LR881104">
    <property type="protein sequence ID" value="CAD5236063.1"/>
    <property type="molecule type" value="Genomic_DNA"/>
</dbReference>
<name>A0A7R8MK22_9CAUD</name>
<dbReference type="Proteomes" id="UP000596247">
    <property type="component" value="Chromosome"/>
</dbReference>
<evidence type="ECO:0000313" key="2">
    <source>
        <dbReference type="Proteomes" id="UP000596247"/>
    </source>
</evidence>
<protein>
    <submittedName>
        <fullName evidence="1">Uncharacterized protein</fullName>
    </submittedName>
</protein>
<gene>
    <name evidence="1" type="ORF">LLCLJKAH_00074</name>
</gene>
<proteinExistence type="predicted"/>